<reference evidence="1 2" key="1">
    <citation type="submission" date="2019-01" db="EMBL/GenBank/DDBJ databases">
        <title>Sequencing of cultivated peanut Arachis hypogaea provides insights into genome evolution and oil improvement.</title>
        <authorList>
            <person name="Chen X."/>
        </authorList>
    </citation>
    <scope>NUCLEOTIDE SEQUENCE [LARGE SCALE GENOMIC DNA]</scope>
    <source>
        <strain evidence="2">cv. Fuhuasheng</strain>
        <tissue evidence="1">Leaves</tissue>
    </source>
</reference>
<name>A0A445BUF9_ARAHY</name>
<protein>
    <submittedName>
        <fullName evidence="1">Uncharacterized protein</fullName>
    </submittedName>
</protein>
<dbReference type="AlphaFoldDB" id="A0A445BUF9"/>
<keyword evidence="2" id="KW-1185">Reference proteome</keyword>
<gene>
    <name evidence="1" type="ORF">Ahy_A08g038823</name>
</gene>
<accession>A0A445BUF9</accession>
<comment type="caution">
    <text evidence="1">The sequence shown here is derived from an EMBL/GenBank/DDBJ whole genome shotgun (WGS) entry which is preliminary data.</text>
</comment>
<sequence length="247" mass="29247">MIRKIYDYWIARRLQQIMQDVREERDELTIWIRPDIKRALHNHFSNDEGFRRHHLTNRANRALPILSKYIGGLATFMKMKSRMSKSLEHEAILVETFEYTHTLKPRKEGFANERSAAHYVRFSINSKFEILETVTQQSQPGDDLNSDASVVNPDRVWRDSASEPYKNLIYLQVGVILRQRSLHLYIGANPEKVVDLREQVQKLTQELNQQAQQSDERYNEFLAHVGATDSLWLQLREDLERLERLRD</sequence>
<evidence type="ECO:0000313" key="2">
    <source>
        <dbReference type="Proteomes" id="UP000289738"/>
    </source>
</evidence>
<dbReference type="EMBL" id="SDMP01000008">
    <property type="protein sequence ID" value="RYR42355.1"/>
    <property type="molecule type" value="Genomic_DNA"/>
</dbReference>
<evidence type="ECO:0000313" key="1">
    <source>
        <dbReference type="EMBL" id="RYR42355.1"/>
    </source>
</evidence>
<dbReference type="Proteomes" id="UP000289738">
    <property type="component" value="Chromosome A08"/>
</dbReference>
<organism evidence="1 2">
    <name type="scientific">Arachis hypogaea</name>
    <name type="common">Peanut</name>
    <dbReference type="NCBI Taxonomy" id="3818"/>
    <lineage>
        <taxon>Eukaryota</taxon>
        <taxon>Viridiplantae</taxon>
        <taxon>Streptophyta</taxon>
        <taxon>Embryophyta</taxon>
        <taxon>Tracheophyta</taxon>
        <taxon>Spermatophyta</taxon>
        <taxon>Magnoliopsida</taxon>
        <taxon>eudicotyledons</taxon>
        <taxon>Gunneridae</taxon>
        <taxon>Pentapetalae</taxon>
        <taxon>rosids</taxon>
        <taxon>fabids</taxon>
        <taxon>Fabales</taxon>
        <taxon>Fabaceae</taxon>
        <taxon>Papilionoideae</taxon>
        <taxon>50 kb inversion clade</taxon>
        <taxon>dalbergioids sensu lato</taxon>
        <taxon>Dalbergieae</taxon>
        <taxon>Pterocarpus clade</taxon>
        <taxon>Arachis</taxon>
    </lineage>
</organism>
<proteinExistence type="predicted"/>